<gene>
    <name evidence="2" type="primary">LOC107414313</name>
</gene>
<reference evidence="2" key="1">
    <citation type="submission" date="2022-04" db="UniProtKB">
        <authorList>
            <consortium name="RefSeq"/>
        </authorList>
    </citation>
    <scope>IDENTIFICATION</scope>
    <source>
        <tissue evidence="2">In vitro plantlets</tissue>
    </source>
</reference>
<dbReference type="GO" id="GO:0005868">
    <property type="term" value="C:cytoplasmic dynein complex"/>
    <property type="evidence" value="ECO:0007669"/>
    <property type="project" value="TreeGrafter"/>
</dbReference>
<organism evidence="2">
    <name type="scientific">Ziziphus jujuba</name>
    <name type="common">Chinese jujube</name>
    <name type="synonym">Ziziphus sativa</name>
    <dbReference type="NCBI Taxonomy" id="326968"/>
    <lineage>
        <taxon>Eukaryota</taxon>
        <taxon>Viridiplantae</taxon>
        <taxon>Streptophyta</taxon>
        <taxon>Embryophyta</taxon>
        <taxon>Tracheophyta</taxon>
        <taxon>Spermatophyta</taxon>
        <taxon>Magnoliopsida</taxon>
        <taxon>eudicotyledons</taxon>
        <taxon>Gunneridae</taxon>
        <taxon>Pentapetalae</taxon>
        <taxon>rosids</taxon>
        <taxon>fabids</taxon>
        <taxon>Rosales</taxon>
        <taxon>Rhamnaceae</taxon>
        <taxon>Paliureae</taxon>
        <taxon>Ziziphus</taxon>
    </lineage>
</organism>
<dbReference type="SUPFAM" id="SSF54648">
    <property type="entry name" value="DLC"/>
    <property type="match status" value="1"/>
</dbReference>
<dbReference type="CDD" id="cd21452">
    <property type="entry name" value="DLC-like_DYNLL1_DYNLL2"/>
    <property type="match status" value="1"/>
</dbReference>
<comment type="subcellular location">
    <subcellularLocation>
        <location evidence="1">Cytoplasm</location>
        <location evidence="1">Cytoskeleton</location>
    </subcellularLocation>
</comment>
<dbReference type="Pfam" id="PF01221">
    <property type="entry name" value="Dynein_light"/>
    <property type="match status" value="1"/>
</dbReference>
<keyword evidence="1" id="KW-0493">Microtubule</keyword>
<dbReference type="GeneID" id="107414313"/>
<evidence type="ECO:0000256" key="1">
    <source>
        <dbReference type="RuleBase" id="RU365010"/>
    </source>
</evidence>
<dbReference type="Gene3D" id="3.30.740.10">
    <property type="entry name" value="Protein Inhibitor Of Neuronal Nitric Oxide Synthase"/>
    <property type="match status" value="1"/>
</dbReference>
<name>A0A6P3ZF28_ZIZJJ</name>
<dbReference type="GO" id="GO:0005874">
    <property type="term" value="C:microtubule"/>
    <property type="evidence" value="ECO:0007669"/>
    <property type="project" value="UniProtKB-KW"/>
</dbReference>
<dbReference type="InterPro" id="IPR037177">
    <property type="entry name" value="DLC_sf"/>
</dbReference>
<keyword evidence="1" id="KW-0963">Cytoplasm</keyword>
<dbReference type="SMART" id="SM01375">
    <property type="entry name" value="Dynein_light"/>
    <property type="match status" value="1"/>
</dbReference>
<dbReference type="FunFam" id="3.30.740.10:FF:000003">
    <property type="entry name" value="Dynein light chain"/>
    <property type="match status" value="1"/>
</dbReference>
<dbReference type="KEGG" id="zju:107414313"/>
<sequence length="164" mass="18472">MERAEAENERRSRRAAAKQRQVILRHHAHLALPPPPITTLVRAPSSEAKLAAIAIDLNVRLRAADMPASLQERAFRFARALLDANPQEKRPNPTHLAMSLKKEFDSVYGPAWHCIVGKSFGSFVTHSSGGFVYFSVEKLSFLVFKTQVRPVIQSRRQINFVTKT</sequence>
<evidence type="ECO:0000313" key="2">
    <source>
        <dbReference type="RefSeq" id="XP_015877913.1"/>
    </source>
</evidence>
<protein>
    <recommendedName>
        <fullName evidence="1">Dynein light chain</fullName>
    </recommendedName>
</protein>
<dbReference type="PANTHER" id="PTHR11886:SF56">
    <property type="entry name" value="OS02G0580400 PROTEIN"/>
    <property type="match status" value="1"/>
</dbReference>
<dbReference type="AlphaFoldDB" id="A0A6P3ZF28"/>
<comment type="similarity">
    <text evidence="1">Belongs to the dynein light chain family.</text>
</comment>
<keyword evidence="1" id="KW-0206">Cytoskeleton</keyword>
<dbReference type="InterPro" id="IPR001372">
    <property type="entry name" value="Dynein_light_chain_typ-1/2"/>
</dbReference>
<keyword evidence="1" id="KW-0243">Dynein</keyword>
<dbReference type="GO" id="GO:0007017">
    <property type="term" value="P:microtubule-based process"/>
    <property type="evidence" value="ECO:0007669"/>
    <property type="project" value="InterPro"/>
</dbReference>
<accession>A0A6P3ZF28</accession>
<dbReference type="RefSeq" id="XP_015877913.1">
    <property type="nucleotide sequence ID" value="XM_016022427.2"/>
</dbReference>
<dbReference type="RefSeq" id="XP_015877913.2">
    <property type="nucleotide sequence ID" value="XM_016022427.4"/>
</dbReference>
<dbReference type="GO" id="GO:0045505">
    <property type="term" value="F:dynein intermediate chain binding"/>
    <property type="evidence" value="ECO:0007669"/>
    <property type="project" value="TreeGrafter"/>
</dbReference>
<dbReference type="PANTHER" id="PTHR11886">
    <property type="entry name" value="DYNEIN LIGHT CHAIN"/>
    <property type="match status" value="1"/>
</dbReference>
<keyword evidence="1" id="KW-0505">Motor protein</keyword>
<proteinExistence type="inferred from homology"/>